<evidence type="ECO:0008006" key="2">
    <source>
        <dbReference type="Google" id="ProtNLM"/>
    </source>
</evidence>
<proteinExistence type="predicted"/>
<dbReference type="EMBL" id="JACGWN010000016">
    <property type="protein sequence ID" value="KAL0394334.1"/>
    <property type="molecule type" value="Genomic_DNA"/>
</dbReference>
<comment type="caution">
    <text evidence="1">The sequence shown here is derived from an EMBL/GenBank/DDBJ whole genome shotgun (WGS) entry which is preliminary data.</text>
</comment>
<gene>
    <name evidence="1" type="ORF">Slati_4399600</name>
</gene>
<reference evidence="1" key="1">
    <citation type="submission" date="2020-06" db="EMBL/GenBank/DDBJ databases">
        <authorList>
            <person name="Li T."/>
            <person name="Hu X."/>
            <person name="Zhang T."/>
            <person name="Song X."/>
            <person name="Zhang H."/>
            <person name="Dai N."/>
            <person name="Sheng W."/>
            <person name="Hou X."/>
            <person name="Wei L."/>
        </authorList>
    </citation>
    <scope>NUCLEOTIDE SEQUENCE</scope>
    <source>
        <strain evidence="1">KEN1</strain>
        <tissue evidence="1">Leaf</tissue>
    </source>
</reference>
<dbReference type="AlphaFoldDB" id="A0AAW2SPG9"/>
<protein>
    <recommendedName>
        <fullName evidence="2">Reverse transcriptase</fullName>
    </recommendedName>
</protein>
<organism evidence="1">
    <name type="scientific">Sesamum latifolium</name>
    <dbReference type="NCBI Taxonomy" id="2727402"/>
    <lineage>
        <taxon>Eukaryota</taxon>
        <taxon>Viridiplantae</taxon>
        <taxon>Streptophyta</taxon>
        <taxon>Embryophyta</taxon>
        <taxon>Tracheophyta</taxon>
        <taxon>Spermatophyta</taxon>
        <taxon>Magnoliopsida</taxon>
        <taxon>eudicotyledons</taxon>
        <taxon>Gunneridae</taxon>
        <taxon>Pentapetalae</taxon>
        <taxon>asterids</taxon>
        <taxon>lamiids</taxon>
        <taxon>Lamiales</taxon>
        <taxon>Pedaliaceae</taxon>
        <taxon>Sesamum</taxon>
    </lineage>
</organism>
<sequence length="123" mass="13651">AASNLIQQEEQCGNVLGVSIYRNDPNVSHILFVDDTLIFCQPTRDLVQCIRVILLLLEAASGLRMNMSKSILVFSKNTLHHVRMELPACLGMPIVLKHDKYLGLPAVFGASKQAMFDGIKDQI</sequence>
<name>A0AAW2SPG9_9LAMI</name>
<reference evidence="1" key="2">
    <citation type="journal article" date="2024" name="Plant">
        <title>Genomic evolution and insights into agronomic trait innovations of Sesamum species.</title>
        <authorList>
            <person name="Miao H."/>
            <person name="Wang L."/>
            <person name="Qu L."/>
            <person name="Liu H."/>
            <person name="Sun Y."/>
            <person name="Le M."/>
            <person name="Wang Q."/>
            <person name="Wei S."/>
            <person name="Zheng Y."/>
            <person name="Lin W."/>
            <person name="Duan Y."/>
            <person name="Cao H."/>
            <person name="Xiong S."/>
            <person name="Wang X."/>
            <person name="Wei L."/>
            <person name="Li C."/>
            <person name="Ma Q."/>
            <person name="Ju M."/>
            <person name="Zhao R."/>
            <person name="Li G."/>
            <person name="Mu C."/>
            <person name="Tian Q."/>
            <person name="Mei H."/>
            <person name="Zhang T."/>
            <person name="Gao T."/>
            <person name="Zhang H."/>
        </authorList>
    </citation>
    <scope>NUCLEOTIDE SEQUENCE</scope>
    <source>
        <strain evidence="1">KEN1</strain>
    </source>
</reference>
<feature type="non-terminal residue" evidence="1">
    <location>
        <position position="1"/>
    </location>
</feature>
<accession>A0AAW2SPG9</accession>
<evidence type="ECO:0000313" key="1">
    <source>
        <dbReference type="EMBL" id="KAL0394334.1"/>
    </source>
</evidence>